<dbReference type="GO" id="GO:0047617">
    <property type="term" value="F:fatty acyl-CoA hydrolase activity"/>
    <property type="evidence" value="ECO:0007669"/>
    <property type="project" value="UniProtKB-EC"/>
</dbReference>
<dbReference type="GO" id="GO:0006637">
    <property type="term" value="P:acyl-CoA metabolic process"/>
    <property type="evidence" value="ECO:0007669"/>
    <property type="project" value="InterPro"/>
</dbReference>
<evidence type="ECO:0000313" key="11">
    <source>
        <dbReference type="Proteomes" id="UP000241647"/>
    </source>
</evidence>
<dbReference type="InterPro" id="IPR025652">
    <property type="entry name" value="TesB_C"/>
</dbReference>
<dbReference type="Gene3D" id="2.40.160.210">
    <property type="entry name" value="Acyl-CoA thioesterase, double hotdog domain"/>
    <property type="match status" value="1"/>
</dbReference>
<dbReference type="GO" id="GO:0009062">
    <property type="term" value="P:fatty acid catabolic process"/>
    <property type="evidence" value="ECO:0007669"/>
    <property type="project" value="TreeGrafter"/>
</dbReference>
<dbReference type="FunFam" id="2.40.160.210:FF:000001">
    <property type="entry name" value="Acyl-CoA thioesterase II"/>
    <property type="match status" value="1"/>
</dbReference>
<evidence type="ECO:0000259" key="8">
    <source>
        <dbReference type="Pfam" id="PF02551"/>
    </source>
</evidence>
<sequence>MPGPSPLLRSIARQVSPSYTLRRMSSIPETGAVDLLHGHRPPLRRILELEEVDTDLYLGRSYNDAALRIYGGQAVAQALIAAGRTVPPERRAHSLHGHFIHPGNPQAPVLYHVERVRDGGSFTTRSVRATQGGVTIFLLTTSFQRPEQGFSHQARETTAPAPEQLPAFEDSVDSAYLADAAWLPQLRANVAVEFRFPEEYPRIANARGESRPPRQRAWVRTATALADDPLVQAAGFAYTSDLFLLSSALPPHAVTIDEPGMQLASLDHSVWLHADFRSDEWHLYEQEGLWTGGGRGLARGHLYDRDGVLVASTMQEGLLRLRK</sequence>
<gene>
    <name evidence="10" type="ORF">C8259_03700</name>
</gene>
<evidence type="ECO:0000256" key="7">
    <source>
        <dbReference type="ARBA" id="ARBA00079653"/>
    </source>
</evidence>
<evidence type="ECO:0000256" key="3">
    <source>
        <dbReference type="ARBA" id="ARBA00022801"/>
    </source>
</evidence>
<reference evidence="10 11" key="1">
    <citation type="submission" date="2018-02" db="EMBL/GenBank/DDBJ databases">
        <title>8 Nocardia nova and 1 Nocardia cyriacigeorgica strain used for evolution to TMP-SMX.</title>
        <authorList>
            <person name="Mehta H."/>
            <person name="Weng J."/>
            <person name="Shamoo Y."/>
        </authorList>
    </citation>
    <scope>NUCLEOTIDE SEQUENCE [LARGE SCALE GENOMIC DNA]</scope>
    <source>
        <strain evidence="10 11">ATCC 33727</strain>
    </source>
</reference>
<comment type="subunit">
    <text evidence="2">Homotetramer.</text>
</comment>
<dbReference type="InterPro" id="IPR029069">
    <property type="entry name" value="HotDog_dom_sf"/>
</dbReference>
<evidence type="ECO:0000256" key="6">
    <source>
        <dbReference type="ARBA" id="ARBA00071120"/>
    </source>
</evidence>
<accession>A0A2T2ZC35</accession>
<feature type="domain" description="Acyl-CoA thioesterase 2 C-terminal" evidence="8">
    <location>
        <begin position="201"/>
        <end position="318"/>
    </location>
</feature>
<name>A0A2T2ZC35_9NOCA</name>
<dbReference type="InterPro" id="IPR003703">
    <property type="entry name" value="Acyl_CoA_thio"/>
</dbReference>
<evidence type="ECO:0000256" key="2">
    <source>
        <dbReference type="ARBA" id="ARBA00011881"/>
    </source>
</evidence>
<proteinExistence type="inferred from homology"/>
<evidence type="ECO:0000313" key="10">
    <source>
        <dbReference type="EMBL" id="PSR65273.1"/>
    </source>
</evidence>
<dbReference type="PANTHER" id="PTHR11066">
    <property type="entry name" value="ACYL-COA THIOESTERASE"/>
    <property type="match status" value="1"/>
</dbReference>
<evidence type="ECO:0000256" key="1">
    <source>
        <dbReference type="ARBA" id="ARBA00006538"/>
    </source>
</evidence>
<dbReference type="CDD" id="cd03444">
    <property type="entry name" value="Thioesterase_II_repeat1"/>
    <property type="match status" value="1"/>
</dbReference>
<comment type="similarity">
    <text evidence="1">Belongs to the C/M/P thioester hydrolase family.</text>
</comment>
<organism evidence="10 11">
    <name type="scientific">Nocardia nova</name>
    <dbReference type="NCBI Taxonomy" id="37330"/>
    <lineage>
        <taxon>Bacteria</taxon>
        <taxon>Bacillati</taxon>
        <taxon>Actinomycetota</taxon>
        <taxon>Actinomycetes</taxon>
        <taxon>Mycobacteriales</taxon>
        <taxon>Nocardiaceae</taxon>
        <taxon>Nocardia</taxon>
    </lineage>
</organism>
<comment type="catalytic activity">
    <reaction evidence="5">
        <text>a fatty acyl-CoA + H2O = a fatty acid + CoA + H(+)</text>
        <dbReference type="Rhea" id="RHEA:16781"/>
        <dbReference type="ChEBI" id="CHEBI:15377"/>
        <dbReference type="ChEBI" id="CHEBI:15378"/>
        <dbReference type="ChEBI" id="CHEBI:28868"/>
        <dbReference type="ChEBI" id="CHEBI:57287"/>
        <dbReference type="ChEBI" id="CHEBI:77636"/>
        <dbReference type="EC" id="3.1.2.20"/>
    </reaction>
    <physiologicalReaction direction="left-to-right" evidence="5">
        <dbReference type="Rhea" id="RHEA:16782"/>
    </physiologicalReaction>
</comment>
<dbReference type="InterPro" id="IPR042171">
    <property type="entry name" value="Acyl-CoA_hotdog"/>
</dbReference>
<feature type="domain" description="Acyl-CoA thioesterase-like N-terminal HotDog" evidence="9">
    <location>
        <begin position="64"/>
        <end position="144"/>
    </location>
</feature>
<comment type="caution">
    <text evidence="10">The sequence shown here is derived from an EMBL/GenBank/DDBJ whole genome shotgun (WGS) entry which is preliminary data.</text>
</comment>
<keyword evidence="4" id="KW-0443">Lipid metabolism</keyword>
<keyword evidence="3" id="KW-0378">Hydrolase</keyword>
<dbReference type="Proteomes" id="UP000241647">
    <property type="component" value="Unassembled WGS sequence"/>
</dbReference>
<dbReference type="PANTHER" id="PTHR11066:SF34">
    <property type="entry name" value="ACYL-COENZYME A THIOESTERASE 8"/>
    <property type="match status" value="1"/>
</dbReference>
<evidence type="ECO:0000256" key="4">
    <source>
        <dbReference type="ARBA" id="ARBA00023098"/>
    </source>
</evidence>
<dbReference type="Pfam" id="PF13622">
    <property type="entry name" value="4HBT_3"/>
    <property type="match status" value="1"/>
</dbReference>
<dbReference type="AlphaFoldDB" id="A0A2T2ZC35"/>
<dbReference type="InterPro" id="IPR049449">
    <property type="entry name" value="TesB_ACOT8-like_N"/>
</dbReference>
<evidence type="ECO:0000259" key="9">
    <source>
        <dbReference type="Pfam" id="PF13622"/>
    </source>
</evidence>
<dbReference type="CDD" id="cd03445">
    <property type="entry name" value="Thioesterase_II_repeat2"/>
    <property type="match status" value="1"/>
</dbReference>
<evidence type="ECO:0000256" key="5">
    <source>
        <dbReference type="ARBA" id="ARBA00050943"/>
    </source>
</evidence>
<dbReference type="Pfam" id="PF02551">
    <property type="entry name" value="Acyl_CoA_thio"/>
    <property type="match status" value="1"/>
</dbReference>
<dbReference type="EMBL" id="PYHS01000002">
    <property type="protein sequence ID" value="PSR65273.1"/>
    <property type="molecule type" value="Genomic_DNA"/>
</dbReference>
<dbReference type="SUPFAM" id="SSF54637">
    <property type="entry name" value="Thioesterase/thiol ester dehydrase-isomerase"/>
    <property type="match status" value="2"/>
</dbReference>
<protein>
    <recommendedName>
        <fullName evidence="6">Acyl-CoA thioesterase 2</fullName>
    </recommendedName>
    <alternativeName>
        <fullName evidence="7">Thioesterase II</fullName>
    </alternativeName>
</protein>